<dbReference type="Proteomes" id="UP000314294">
    <property type="component" value="Unassembled WGS sequence"/>
</dbReference>
<evidence type="ECO:0000313" key="2">
    <source>
        <dbReference type="EMBL" id="TNN38500.1"/>
    </source>
</evidence>
<proteinExistence type="predicted"/>
<organism evidence="2 3">
    <name type="scientific">Liparis tanakae</name>
    <name type="common">Tanaka's snailfish</name>
    <dbReference type="NCBI Taxonomy" id="230148"/>
    <lineage>
        <taxon>Eukaryota</taxon>
        <taxon>Metazoa</taxon>
        <taxon>Chordata</taxon>
        <taxon>Craniata</taxon>
        <taxon>Vertebrata</taxon>
        <taxon>Euteleostomi</taxon>
        <taxon>Actinopterygii</taxon>
        <taxon>Neopterygii</taxon>
        <taxon>Teleostei</taxon>
        <taxon>Neoteleostei</taxon>
        <taxon>Acanthomorphata</taxon>
        <taxon>Eupercaria</taxon>
        <taxon>Perciformes</taxon>
        <taxon>Cottioidei</taxon>
        <taxon>Cottales</taxon>
        <taxon>Liparidae</taxon>
        <taxon>Liparis</taxon>
    </lineage>
</organism>
<feature type="region of interest" description="Disordered" evidence="1">
    <location>
        <begin position="83"/>
        <end position="103"/>
    </location>
</feature>
<gene>
    <name evidence="2" type="ORF">EYF80_051334</name>
</gene>
<comment type="caution">
    <text evidence="2">The sequence shown here is derived from an EMBL/GenBank/DDBJ whole genome shotgun (WGS) entry which is preliminary data.</text>
</comment>
<reference evidence="2 3" key="1">
    <citation type="submission" date="2019-03" db="EMBL/GenBank/DDBJ databases">
        <title>First draft genome of Liparis tanakae, snailfish: a comprehensive survey of snailfish specific genes.</title>
        <authorList>
            <person name="Kim W."/>
            <person name="Song I."/>
            <person name="Jeong J.-H."/>
            <person name="Kim D."/>
            <person name="Kim S."/>
            <person name="Ryu S."/>
            <person name="Song J.Y."/>
            <person name="Lee S.K."/>
        </authorList>
    </citation>
    <scope>NUCLEOTIDE SEQUENCE [LARGE SCALE GENOMIC DNA]</scope>
    <source>
        <tissue evidence="2">Muscle</tissue>
    </source>
</reference>
<evidence type="ECO:0000256" key="1">
    <source>
        <dbReference type="SAM" id="MobiDB-lite"/>
    </source>
</evidence>
<dbReference type="AlphaFoldDB" id="A0A4Z2FC94"/>
<accession>A0A4Z2FC94</accession>
<sequence length="124" mass="13643">MFTRHDIVLNPFTSGVKSSSVTSNFVTLSGLPLCWAERVSLRANTFPHTEISLQTPGAGSDTNSPAGCITSTPLVDHRCGFREQRARDEEPQRAHMESSQMSQSSRVGSVTVMLVSFSEQNKLW</sequence>
<protein>
    <submittedName>
        <fullName evidence="2">Uncharacterized protein</fullName>
    </submittedName>
</protein>
<name>A0A4Z2FC94_9TELE</name>
<feature type="compositionally biased region" description="Basic and acidic residues" evidence="1">
    <location>
        <begin position="83"/>
        <end position="96"/>
    </location>
</feature>
<keyword evidence="3" id="KW-1185">Reference proteome</keyword>
<dbReference type="EMBL" id="SRLO01001367">
    <property type="protein sequence ID" value="TNN38500.1"/>
    <property type="molecule type" value="Genomic_DNA"/>
</dbReference>
<evidence type="ECO:0000313" key="3">
    <source>
        <dbReference type="Proteomes" id="UP000314294"/>
    </source>
</evidence>